<evidence type="ECO:0000313" key="1">
    <source>
        <dbReference type="EMBL" id="CBI10662.1"/>
    </source>
</evidence>
<accession>E6QTU0</accession>
<sequence length="85" mass="10072">MLVHLKLIAWVNDHVAQYWFPHDIRYIHVSLHRNSIFQAFRFVRLIVIPKKNFRGAFMPSIQTGYSSPIRQVRMNANQFCSVSRA</sequence>
<protein>
    <submittedName>
        <fullName evidence="1">Uncharacterized protein</fullName>
    </submittedName>
</protein>
<organism evidence="1">
    <name type="scientific">mine drainage metagenome</name>
    <dbReference type="NCBI Taxonomy" id="410659"/>
    <lineage>
        <taxon>unclassified sequences</taxon>
        <taxon>metagenomes</taxon>
        <taxon>ecological metagenomes</taxon>
    </lineage>
</organism>
<dbReference type="AlphaFoldDB" id="E6QTU0"/>
<reference evidence="1" key="1">
    <citation type="submission" date="2009-10" db="EMBL/GenBank/DDBJ databases">
        <title>Diversity of trophic interactions inside an arsenic-rich microbial ecosystem.</title>
        <authorList>
            <person name="Bertin P.N."/>
            <person name="Heinrich-Salmeron A."/>
            <person name="Pelletier E."/>
            <person name="Goulhen-Chollet F."/>
            <person name="Arsene-Ploetze F."/>
            <person name="Gallien S."/>
            <person name="Calteau A."/>
            <person name="Vallenet D."/>
            <person name="Casiot C."/>
            <person name="Chane-Woon-Ming B."/>
            <person name="Giloteaux L."/>
            <person name="Barakat M."/>
            <person name="Bonnefoy V."/>
            <person name="Bruneel O."/>
            <person name="Chandler M."/>
            <person name="Cleiss J."/>
            <person name="Duran R."/>
            <person name="Elbaz-Poulichet F."/>
            <person name="Fonknechten N."/>
            <person name="Lauga B."/>
            <person name="Mornico D."/>
            <person name="Ortet P."/>
            <person name="Schaeffer C."/>
            <person name="Siguier P."/>
            <person name="Alexander Thil Smith A."/>
            <person name="Van Dorsselaer A."/>
            <person name="Weissenbach J."/>
            <person name="Medigue C."/>
            <person name="Le Paslier D."/>
        </authorList>
    </citation>
    <scope>NUCLEOTIDE SEQUENCE</scope>
</reference>
<name>E6QTU0_9ZZZZ</name>
<comment type="caution">
    <text evidence="1">The sequence shown here is derived from an EMBL/GenBank/DDBJ whole genome shotgun (WGS) entry which is preliminary data.</text>
</comment>
<dbReference type="EMBL" id="CABR01000099">
    <property type="protein sequence ID" value="CBI10662.1"/>
    <property type="molecule type" value="Genomic_DNA"/>
</dbReference>
<proteinExistence type="predicted"/>
<gene>
    <name evidence="1" type="ORF">CARN7_1456</name>
</gene>